<keyword evidence="2" id="KW-1185">Reference proteome</keyword>
<dbReference type="WBParaSite" id="scf7180000423958.g11919">
    <property type="protein sequence ID" value="scf7180000423958.g11919"/>
    <property type="gene ID" value="scf7180000423958.g11919"/>
</dbReference>
<evidence type="ECO:0000313" key="3">
    <source>
        <dbReference type="WBParaSite" id="scf7180000423958.g11919"/>
    </source>
</evidence>
<dbReference type="Proteomes" id="UP000887560">
    <property type="component" value="Unplaced"/>
</dbReference>
<dbReference type="AlphaFoldDB" id="A0A915PB41"/>
<feature type="compositionally biased region" description="Polar residues" evidence="1">
    <location>
        <begin position="26"/>
        <end position="35"/>
    </location>
</feature>
<proteinExistence type="predicted"/>
<reference evidence="3" key="1">
    <citation type="submission" date="2022-11" db="UniProtKB">
        <authorList>
            <consortium name="WormBaseParasite"/>
        </authorList>
    </citation>
    <scope>IDENTIFICATION</scope>
</reference>
<sequence>MANYDTSRDHRGRQLVPVNRLRNRPSHSQDMANYDTSRDHRGRQLVPVNRLRNRPSHSQ</sequence>
<accession>A0A915PB41</accession>
<protein>
    <submittedName>
        <fullName evidence="3">Uncharacterized protein</fullName>
    </submittedName>
</protein>
<feature type="region of interest" description="Disordered" evidence="1">
    <location>
        <begin position="1"/>
        <end position="59"/>
    </location>
</feature>
<evidence type="ECO:0000313" key="2">
    <source>
        <dbReference type="Proteomes" id="UP000887560"/>
    </source>
</evidence>
<evidence type="ECO:0000256" key="1">
    <source>
        <dbReference type="SAM" id="MobiDB-lite"/>
    </source>
</evidence>
<organism evidence="2 3">
    <name type="scientific">Meloidogyne floridensis</name>
    <dbReference type="NCBI Taxonomy" id="298350"/>
    <lineage>
        <taxon>Eukaryota</taxon>
        <taxon>Metazoa</taxon>
        <taxon>Ecdysozoa</taxon>
        <taxon>Nematoda</taxon>
        <taxon>Chromadorea</taxon>
        <taxon>Rhabditida</taxon>
        <taxon>Tylenchina</taxon>
        <taxon>Tylenchomorpha</taxon>
        <taxon>Tylenchoidea</taxon>
        <taxon>Meloidogynidae</taxon>
        <taxon>Meloidogyninae</taxon>
        <taxon>Meloidogyne</taxon>
    </lineage>
</organism>
<name>A0A915PB41_9BILA</name>